<name>A0A7X2TDU0_9CLOT</name>
<evidence type="ECO:0000313" key="3">
    <source>
        <dbReference type="Proteomes" id="UP000429958"/>
    </source>
</evidence>
<dbReference type="EMBL" id="VUMD01000016">
    <property type="protein sequence ID" value="MSS37945.1"/>
    <property type="molecule type" value="Genomic_DNA"/>
</dbReference>
<feature type="transmembrane region" description="Helical" evidence="1">
    <location>
        <begin position="12"/>
        <end position="31"/>
    </location>
</feature>
<keyword evidence="1" id="KW-0472">Membrane</keyword>
<protein>
    <submittedName>
        <fullName evidence="2">Uncharacterized protein</fullName>
    </submittedName>
</protein>
<dbReference type="RefSeq" id="WP_154473437.1">
    <property type="nucleotide sequence ID" value="NZ_DBEWUL010000071.1"/>
</dbReference>
<dbReference type="AlphaFoldDB" id="A0A7X2TDU0"/>
<evidence type="ECO:0000313" key="2">
    <source>
        <dbReference type="EMBL" id="MSS37945.1"/>
    </source>
</evidence>
<dbReference type="Proteomes" id="UP000429958">
    <property type="component" value="Unassembled WGS sequence"/>
</dbReference>
<gene>
    <name evidence="2" type="ORF">FYJ39_15620</name>
</gene>
<keyword evidence="3" id="KW-1185">Reference proteome</keyword>
<reference evidence="2 3" key="1">
    <citation type="submission" date="2019-08" db="EMBL/GenBank/DDBJ databases">
        <title>In-depth cultivation of the pig gut microbiome towards novel bacterial diversity and tailored functional studies.</title>
        <authorList>
            <person name="Wylensek D."/>
            <person name="Hitch T.C.A."/>
            <person name="Clavel T."/>
        </authorList>
    </citation>
    <scope>NUCLEOTIDE SEQUENCE [LARGE SCALE GENOMIC DNA]</scope>
    <source>
        <strain evidence="2 3">WCA-389-WT-23D1</strain>
    </source>
</reference>
<sequence length="144" mass="16433">MPDAAKAGISPIWNIIFSLGLLFGIEGSVYFSNIRGREQKDGENENEYFTVATIGAAFFAVLCTVIFVFFDKQILMLFGADEAFLPKSKEYRCYRLFLFLCRCGNGYCHCPAQQPDYEIHRCRRRSPVTAGSKRMLPHRSSPVW</sequence>
<dbReference type="GO" id="GO:0042910">
    <property type="term" value="F:xenobiotic transmembrane transporter activity"/>
    <property type="evidence" value="ECO:0007669"/>
    <property type="project" value="InterPro"/>
</dbReference>
<accession>A0A7X2TDU0</accession>
<dbReference type="InterPro" id="IPR002528">
    <property type="entry name" value="MATE_fam"/>
</dbReference>
<keyword evidence="1" id="KW-0812">Transmembrane</keyword>
<evidence type="ECO:0000256" key="1">
    <source>
        <dbReference type="SAM" id="Phobius"/>
    </source>
</evidence>
<keyword evidence="1" id="KW-1133">Transmembrane helix</keyword>
<comment type="caution">
    <text evidence="2">The sequence shown here is derived from an EMBL/GenBank/DDBJ whole genome shotgun (WGS) entry which is preliminary data.</text>
</comment>
<dbReference type="Pfam" id="PF01554">
    <property type="entry name" value="MatE"/>
    <property type="match status" value="1"/>
</dbReference>
<feature type="transmembrane region" description="Helical" evidence="1">
    <location>
        <begin position="51"/>
        <end position="70"/>
    </location>
</feature>
<proteinExistence type="predicted"/>
<organism evidence="2 3">
    <name type="scientific">Clostridium porci</name>
    <dbReference type="NCBI Taxonomy" id="2605778"/>
    <lineage>
        <taxon>Bacteria</taxon>
        <taxon>Bacillati</taxon>
        <taxon>Bacillota</taxon>
        <taxon>Clostridia</taxon>
        <taxon>Eubacteriales</taxon>
        <taxon>Clostridiaceae</taxon>
        <taxon>Clostridium</taxon>
    </lineage>
</organism>
<dbReference type="GO" id="GO:0016020">
    <property type="term" value="C:membrane"/>
    <property type="evidence" value="ECO:0007669"/>
    <property type="project" value="InterPro"/>
</dbReference>
<dbReference type="GO" id="GO:0015297">
    <property type="term" value="F:antiporter activity"/>
    <property type="evidence" value="ECO:0007669"/>
    <property type="project" value="InterPro"/>
</dbReference>